<dbReference type="AlphaFoldDB" id="A0A4R5G2Q6"/>
<sequence>MCLKVSLFDKKLREEVFQIFGILSTLLSVIVIFVDIPQKWKLLSGIIFLIVLVLIYMYKWYRSNKLQSVTI</sequence>
<proteinExistence type="predicted"/>
<comment type="caution">
    <text evidence="2">The sequence shown here is derived from an EMBL/GenBank/DDBJ whole genome shotgun (WGS) entry which is preliminary data.</text>
</comment>
<feature type="non-terminal residue" evidence="2">
    <location>
        <position position="71"/>
    </location>
</feature>
<accession>A0A4R5G2Q6</accession>
<name>A0A4R5G2Q6_9STRE</name>
<evidence type="ECO:0000256" key="1">
    <source>
        <dbReference type="SAM" id="Phobius"/>
    </source>
</evidence>
<evidence type="ECO:0000313" key="3">
    <source>
        <dbReference type="Proteomes" id="UP000295231"/>
    </source>
</evidence>
<dbReference type="Proteomes" id="UP000295231">
    <property type="component" value="Unassembled WGS sequence"/>
</dbReference>
<evidence type="ECO:0000313" key="2">
    <source>
        <dbReference type="EMBL" id="TDE69171.1"/>
    </source>
</evidence>
<reference evidence="2 3" key="1">
    <citation type="submission" date="2019-03" db="EMBL/GenBank/DDBJ databases">
        <authorList>
            <person name="Fan P."/>
        </authorList>
    </citation>
    <scope>NUCLEOTIDE SEQUENCE [LARGE SCALE GENOMIC DNA]</scope>
    <source>
        <strain evidence="2 3">KCJ4950</strain>
    </source>
</reference>
<gene>
    <name evidence="2" type="ORF">E0E04_09350</name>
</gene>
<keyword evidence="1" id="KW-0472">Membrane</keyword>
<protein>
    <submittedName>
        <fullName evidence="2">Uncharacterized protein</fullName>
    </submittedName>
</protein>
<organism evidence="2 3">
    <name type="scientific">Streptococcus vicugnae</name>
    <dbReference type="NCBI Taxonomy" id="2740579"/>
    <lineage>
        <taxon>Bacteria</taxon>
        <taxon>Bacillati</taxon>
        <taxon>Bacillota</taxon>
        <taxon>Bacilli</taxon>
        <taxon>Lactobacillales</taxon>
        <taxon>Streptococcaceae</taxon>
        <taxon>Streptococcus</taxon>
    </lineage>
</organism>
<feature type="transmembrane region" description="Helical" evidence="1">
    <location>
        <begin position="40"/>
        <end position="58"/>
    </location>
</feature>
<keyword evidence="1" id="KW-1133">Transmembrane helix</keyword>
<keyword evidence="1" id="KW-0812">Transmembrane</keyword>
<dbReference type="EMBL" id="SJWY01000388">
    <property type="protein sequence ID" value="TDE69171.1"/>
    <property type="molecule type" value="Genomic_DNA"/>
</dbReference>
<keyword evidence="3" id="KW-1185">Reference proteome</keyword>
<feature type="transmembrane region" description="Helical" evidence="1">
    <location>
        <begin position="16"/>
        <end position="34"/>
    </location>
</feature>